<keyword evidence="10" id="KW-0735">Signal-anchor</keyword>
<gene>
    <name evidence="13" type="ORF">FIV01_07915</name>
</gene>
<dbReference type="InterPro" id="IPR006260">
    <property type="entry name" value="TonB/TolA_C"/>
</dbReference>
<dbReference type="AlphaFoldDB" id="A0A5P9CK15"/>
<organism evidence="13 14">
    <name type="scientific">Vibrio aquimaris</name>
    <dbReference type="NCBI Taxonomy" id="2587862"/>
    <lineage>
        <taxon>Bacteria</taxon>
        <taxon>Pseudomonadati</taxon>
        <taxon>Pseudomonadota</taxon>
        <taxon>Gammaproteobacteria</taxon>
        <taxon>Vibrionales</taxon>
        <taxon>Vibrionaceae</taxon>
        <taxon>Vibrio</taxon>
    </lineage>
</organism>
<accession>A0A5P9CK15</accession>
<keyword evidence="8 10" id="KW-1133">Transmembrane helix</keyword>
<keyword evidence="3 10" id="KW-0813">Transport</keyword>
<keyword evidence="4 10" id="KW-1003">Cell membrane</keyword>
<evidence type="ECO:0000256" key="3">
    <source>
        <dbReference type="ARBA" id="ARBA00022448"/>
    </source>
</evidence>
<dbReference type="PANTHER" id="PTHR33446:SF14">
    <property type="entry name" value="PROTEIN TONB"/>
    <property type="match status" value="1"/>
</dbReference>
<evidence type="ECO:0000256" key="5">
    <source>
        <dbReference type="ARBA" id="ARBA00022519"/>
    </source>
</evidence>
<evidence type="ECO:0000256" key="11">
    <source>
        <dbReference type="SAM" id="MobiDB-lite"/>
    </source>
</evidence>
<evidence type="ECO:0000313" key="13">
    <source>
        <dbReference type="EMBL" id="QFT26351.1"/>
    </source>
</evidence>
<dbReference type="GO" id="GO:0055085">
    <property type="term" value="P:transmembrane transport"/>
    <property type="evidence" value="ECO:0007669"/>
    <property type="project" value="InterPro"/>
</dbReference>
<keyword evidence="9 10" id="KW-0472">Membrane</keyword>
<dbReference type="Proteomes" id="UP000326936">
    <property type="component" value="Chromosome"/>
</dbReference>
<dbReference type="EMBL" id="CP045350">
    <property type="protein sequence ID" value="QFT26351.1"/>
    <property type="molecule type" value="Genomic_DNA"/>
</dbReference>
<dbReference type="InterPro" id="IPR037682">
    <property type="entry name" value="TonB_C"/>
</dbReference>
<feature type="region of interest" description="Disordered" evidence="11">
    <location>
        <begin position="53"/>
        <end position="75"/>
    </location>
</feature>
<evidence type="ECO:0000256" key="9">
    <source>
        <dbReference type="ARBA" id="ARBA00023136"/>
    </source>
</evidence>
<dbReference type="GO" id="GO:0015891">
    <property type="term" value="P:siderophore transport"/>
    <property type="evidence" value="ECO:0007669"/>
    <property type="project" value="InterPro"/>
</dbReference>
<sequence length="205" mass="23275" precursor="true">MVRWIVAVPIAGLCTLTVFTLMAWMVNINNRQAPTDEAPLRFNMLVVENDSNIQRRQRSVPEQPKTPQMPEQQPVSRVDNPIANISDMLKPLLGLDTSIQGLAISAPEFGDFGVQQQVMPLYRVEPRYPSKALKRKVEGYVQVMFTIDATGKPVDIHVQKSEPKYMFDREAIYAIKKWKYQPMIVDGKAVAQQGQTVKLEFTLSK</sequence>
<dbReference type="NCBIfam" id="TIGR01352">
    <property type="entry name" value="tonB_Cterm"/>
    <property type="match status" value="1"/>
</dbReference>
<keyword evidence="5 10" id="KW-0997">Cell inner membrane</keyword>
<dbReference type="GO" id="GO:0030288">
    <property type="term" value="C:outer membrane-bounded periplasmic space"/>
    <property type="evidence" value="ECO:0007669"/>
    <property type="project" value="InterPro"/>
</dbReference>
<dbReference type="GO" id="GO:0031992">
    <property type="term" value="F:energy transducer activity"/>
    <property type="evidence" value="ECO:0007669"/>
    <property type="project" value="InterPro"/>
</dbReference>
<comment type="subcellular location">
    <subcellularLocation>
        <location evidence="1 10">Cell inner membrane</location>
        <topology evidence="1 10">Single-pass membrane protein</topology>
        <orientation evidence="1 10">Periplasmic side</orientation>
    </subcellularLocation>
</comment>
<dbReference type="Gene3D" id="3.30.1150.10">
    <property type="match status" value="1"/>
</dbReference>
<evidence type="ECO:0000259" key="12">
    <source>
        <dbReference type="PROSITE" id="PS52015"/>
    </source>
</evidence>
<comment type="similarity">
    <text evidence="2 10">Belongs to the TonB family.</text>
</comment>
<evidence type="ECO:0000256" key="2">
    <source>
        <dbReference type="ARBA" id="ARBA00006555"/>
    </source>
</evidence>
<proteinExistence type="inferred from homology"/>
<dbReference type="SUPFAM" id="SSF74653">
    <property type="entry name" value="TolA/TonB C-terminal domain"/>
    <property type="match status" value="1"/>
</dbReference>
<keyword evidence="7 10" id="KW-0653">Protein transport</keyword>
<dbReference type="FunFam" id="3.30.1150.10:FF:000006">
    <property type="entry name" value="Protein TonB"/>
    <property type="match status" value="1"/>
</dbReference>
<comment type="function">
    <text evidence="10">Interacts with outer membrane receptor proteins that carry out high-affinity binding and energy dependent uptake into the periplasmic space of specific substrates. It could act to transduce energy from the cytoplasmic membrane to specific energy-requiring processes in the outer membrane, resulting in the release into the periplasm of ligands bound by these outer membrane proteins.</text>
</comment>
<evidence type="ECO:0000256" key="1">
    <source>
        <dbReference type="ARBA" id="ARBA00004383"/>
    </source>
</evidence>
<evidence type="ECO:0000256" key="7">
    <source>
        <dbReference type="ARBA" id="ARBA00022927"/>
    </source>
</evidence>
<dbReference type="PANTHER" id="PTHR33446">
    <property type="entry name" value="PROTEIN TONB-RELATED"/>
    <property type="match status" value="1"/>
</dbReference>
<dbReference type="KEGG" id="vaq:FIV01_07915"/>
<dbReference type="PROSITE" id="PS52015">
    <property type="entry name" value="TONB_CTD"/>
    <property type="match status" value="1"/>
</dbReference>
<name>A0A5P9CK15_9VIBR</name>
<evidence type="ECO:0000256" key="10">
    <source>
        <dbReference type="RuleBase" id="RU362123"/>
    </source>
</evidence>
<feature type="domain" description="TonB C-terminal" evidence="12">
    <location>
        <begin position="113"/>
        <end position="205"/>
    </location>
</feature>
<evidence type="ECO:0000256" key="8">
    <source>
        <dbReference type="ARBA" id="ARBA00022989"/>
    </source>
</evidence>
<dbReference type="PRINTS" id="PR01374">
    <property type="entry name" value="TONBPROTEIN"/>
</dbReference>
<feature type="transmembrane region" description="Helical" evidence="10">
    <location>
        <begin position="6"/>
        <end position="26"/>
    </location>
</feature>
<evidence type="ECO:0000256" key="6">
    <source>
        <dbReference type="ARBA" id="ARBA00022692"/>
    </source>
</evidence>
<reference evidence="13 14" key="1">
    <citation type="submission" date="2019-10" db="EMBL/GenBank/DDBJ databases">
        <title>Complete genome sequence of Vibrio sp. strain THAF100, isolated from non-filtered water from the water column of tank 6 of a marine aquarium containing stony-coral fragments. Water maintained at 26 degree C.</title>
        <authorList>
            <person name="Ruckert C."/>
            <person name="Franco A."/>
            <person name="Kalinowski J."/>
            <person name="Glaeser S."/>
        </authorList>
    </citation>
    <scope>NUCLEOTIDE SEQUENCE [LARGE SCALE GENOMIC DNA]</scope>
    <source>
        <strain evidence="13 14">THAF100</strain>
    </source>
</reference>
<keyword evidence="6 10" id="KW-0812">Transmembrane</keyword>
<feature type="compositionally biased region" description="Polar residues" evidence="11">
    <location>
        <begin position="65"/>
        <end position="75"/>
    </location>
</feature>
<dbReference type="GO" id="GO:0015031">
    <property type="term" value="P:protein transport"/>
    <property type="evidence" value="ECO:0007669"/>
    <property type="project" value="UniProtKB-UniRule"/>
</dbReference>
<keyword evidence="14" id="KW-1185">Reference proteome</keyword>
<dbReference type="InterPro" id="IPR051045">
    <property type="entry name" value="TonB-dependent_transducer"/>
</dbReference>
<protein>
    <recommendedName>
        <fullName evidence="10">Protein TonB</fullName>
    </recommendedName>
</protein>
<dbReference type="Pfam" id="PF03544">
    <property type="entry name" value="TonB_C"/>
    <property type="match status" value="1"/>
</dbReference>
<dbReference type="InterPro" id="IPR003538">
    <property type="entry name" value="TonB"/>
</dbReference>
<evidence type="ECO:0000313" key="14">
    <source>
        <dbReference type="Proteomes" id="UP000326936"/>
    </source>
</evidence>
<dbReference type="OrthoDB" id="1628901at2"/>
<dbReference type="GO" id="GO:0005886">
    <property type="term" value="C:plasma membrane"/>
    <property type="evidence" value="ECO:0007669"/>
    <property type="project" value="UniProtKB-SubCell"/>
</dbReference>
<evidence type="ECO:0000256" key="4">
    <source>
        <dbReference type="ARBA" id="ARBA00022475"/>
    </source>
</evidence>
<dbReference type="RefSeq" id="WP_152430506.1">
    <property type="nucleotide sequence ID" value="NZ_CBCSDK010000004.1"/>
</dbReference>